<protein>
    <submittedName>
        <fullName evidence="2">Helix-turn-helix transcriptional regulator</fullName>
    </submittedName>
</protein>
<dbReference type="InterPro" id="IPR010982">
    <property type="entry name" value="Lambda_DNA-bd_dom_sf"/>
</dbReference>
<organism evidence="2 3">
    <name type="scientific">Streptomyces luteireticuli</name>
    <dbReference type="NCBI Taxonomy" id="173858"/>
    <lineage>
        <taxon>Bacteria</taxon>
        <taxon>Bacillati</taxon>
        <taxon>Actinomycetota</taxon>
        <taxon>Actinomycetes</taxon>
        <taxon>Kitasatosporales</taxon>
        <taxon>Streptomycetaceae</taxon>
        <taxon>Streptomyces</taxon>
    </lineage>
</organism>
<dbReference type="EMBL" id="BAAABX010000009">
    <property type="protein sequence ID" value="GAA0392182.1"/>
    <property type="molecule type" value="Genomic_DNA"/>
</dbReference>
<dbReference type="RefSeq" id="WP_344020451.1">
    <property type="nucleotide sequence ID" value="NZ_BAAABX010000009.1"/>
</dbReference>
<gene>
    <name evidence="2" type="ORF">GCM10010357_11170</name>
</gene>
<dbReference type="CDD" id="cd00093">
    <property type="entry name" value="HTH_XRE"/>
    <property type="match status" value="1"/>
</dbReference>
<reference evidence="2 3" key="1">
    <citation type="journal article" date="2019" name="Int. J. Syst. Evol. Microbiol.">
        <title>The Global Catalogue of Microorganisms (GCM) 10K type strain sequencing project: providing services to taxonomists for standard genome sequencing and annotation.</title>
        <authorList>
            <consortium name="The Broad Institute Genomics Platform"/>
            <consortium name="The Broad Institute Genome Sequencing Center for Infectious Disease"/>
            <person name="Wu L."/>
            <person name="Ma J."/>
        </authorList>
    </citation>
    <scope>NUCLEOTIDE SEQUENCE [LARGE SCALE GENOMIC DNA]</scope>
    <source>
        <strain evidence="2 3">JCM 4788</strain>
    </source>
</reference>
<evidence type="ECO:0000259" key="1">
    <source>
        <dbReference type="Pfam" id="PF19054"/>
    </source>
</evidence>
<keyword evidence="3" id="KW-1185">Reference proteome</keyword>
<sequence>MPVHTPSSAVQAAREALAERLVDIRKNAGLQGCEVAALCGWHKSKVPRLENARTAPSDDDIRRWCRACGAEDQLDDLIAATRSAESMYVEWKRLQRSGLRQLQEEIAPLFERTRLFRVYCAHPVPGLLQTHGYAAAMLKMYGAFHRAKPDFEEAAAARVRRSQVIHEPGRRAVLLVEEAALYHQVGSSAVMAGQLGYLLEVMALPSVSLGIIPFRGERGMWAVETFSVYDDRQVGVELLTARVTVTSPSEVRMYLRAFEGLQRMAVYGAKARSRIASAVDALG</sequence>
<feature type="domain" description="DUF5753" evidence="1">
    <location>
        <begin position="116"/>
        <end position="276"/>
    </location>
</feature>
<evidence type="ECO:0000313" key="3">
    <source>
        <dbReference type="Proteomes" id="UP001500879"/>
    </source>
</evidence>
<dbReference type="Proteomes" id="UP001500879">
    <property type="component" value="Unassembled WGS sequence"/>
</dbReference>
<proteinExistence type="predicted"/>
<dbReference type="InterPro" id="IPR043917">
    <property type="entry name" value="DUF5753"/>
</dbReference>
<name>A0ABN0YDZ8_9ACTN</name>
<accession>A0ABN0YDZ8</accession>
<dbReference type="Pfam" id="PF13560">
    <property type="entry name" value="HTH_31"/>
    <property type="match status" value="1"/>
</dbReference>
<evidence type="ECO:0000313" key="2">
    <source>
        <dbReference type="EMBL" id="GAA0392182.1"/>
    </source>
</evidence>
<comment type="caution">
    <text evidence="2">The sequence shown here is derived from an EMBL/GenBank/DDBJ whole genome shotgun (WGS) entry which is preliminary data.</text>
</comment>
<dbReference type="Gene3D" id="1.10.260.40">
    <property type="entry name" value="lambda repressor-like DNA-binding domains"/>
    <property type="match status" value="1"/>
</dbReference>
<dbReference type="SUPFAM" id="SSF47413">
    <property type="entry name" value="lambda repressor-like DNA-binding domains"/>
    <property type="match status" value="1"/>
</dbReference>
<dbReference type="Pfam" id="PF19054">
    <property type="entry name" value="DUF5753"/>
    <property type="match status" value="1"/>
</dbReference>
<dbReference type="InterPro" id="IPR001387">
    <property type="entry name" value="Cro/C1-type_HTH"/>
</dbReference>